<dbReference type="InterPro" id="IPR001680">
    <property type="entry name" value="WD40_rpt"/>
</dbReference>
<dbReference type="PANTHER" id="PTHR11024">
    <property type="entry name" value="NUCLEAR PORE COMPLEX PROTEIN SEC13 / SEH1 FAMILY MEMBER"/>
    <property type="match status" value="1"/>
</dbReference>
<organism evidence="10 11">
    <name type="scientific">Seminavis robusta</name>
    <dbReference type="NCBI Taxonomy" id="568900"/>
    <lineage>
        <taxon>Eukaryota</taxon>
        <taxon>Sar</taxon>
        <taxon>Stramenopiles</taxon>
        <taxon>Ochrophyta</taxon>
        <taxon>Bacillariophyta</taxon>
        <taxon>Bacillariophyceae</taxon>
        <taxon>Bacillariophycidae</taxon>
        <taxon>Naviculales</taxon>
        <taxon>Naviculaceae</taxon>
        <taxon>Seminavis</taxon>
    </lineage>
</organism>
<protein>
    <submittedName>
        <fullName evidence="10">Nucleoporin SEH1</fullName>
    </submittedName>
</protein>
<dbReference type="SMART" id="SM00320">
    <property type="entry name" value="WD40"/>
    <property type="match status" value="5"/>
</dbReference>
<name>A0A9N8EB26_9STRA</name>
<keyword evidence="3" id="KW-0813">Transport</keyword>
<dbReference type="Pfam" id="PF00400">
    <property type="entry name" value="WD40"/>
    <property type="match status" value="3"/>
</dbReference>
<evidence type="ECO:0000313" key="10">
    <source>
        <dbReference type="EMBL" id="CAB9518137.1"/>
    </source>
</evidence>
<evidence type="ECO:0000256" key="5">
    <source>
        <dbReference type="ARBA" id="ARBA00022737"/>
    </source>
</evidence>
<evidence type="ECO:0000256" key="2">
    <source>
        <dbReference type="ARBA" id="ARBA00010102"/>
    </source>
</evidence>
<feature type="compositionally biased region" description="Low complexity" evidence="9">
    <location>
        <begin position="1"/>
        <end position="21"/>
    </location>
</feature>
<feature type="repeat" description="WD" evidence="8">
    <location>
        <begin position="83"/>
        <end position="117"/>
    </location>
</feature>
<dbReference type="GO" id="GO:0015031">
    <property type="term" value="P:protein transport"/>
    <property type="evidence" value="ECO:0007669"/>
    <property type="project" value="UniProtKB-KW"/>
</dbReference>
<evidence type="ECO:0000256" key="9">
    <source>
        <dbReference type="SAM" id="MobiDB-lite"/>
    </source>
</evidence>
<dbReference type="InterPro" id="IPR037363">
    <property type="entry name" value="Sec13/Seh1_fam"/>
</dbReference>
<dbReference type="GO" id="GO:0031080">
    <property type="term" value="C:nuclear pore outer ring"/>
    <property type="evidence" value="ECO:0007669"/>
    <property type="project" value="TreeGrafter"/>
</dbReference>
<evidence type="ECO:0000256" key="1">
    <source>
        <dbReference type="ARBA" id="ARBA00004259"/>
    </source>
</evidence>
<dbReference type="PROSITE" id="PS50082">
    <property type="entry name" value="WD_REPEATS_2"/>
    <property type="match status" value="2"/>
</dbReference>
<gene>
    <name evidence="10" type="ORF">SEMRO_909_G218970.1</name>
</gene>
<keyword evidence="7" id="KW-0539">Nucleus</keyword>
<dbReference type="EMBL" id="CAICTM010000907">
    <property type="protein sequence ID" value="CAB9518137.1"/>
    <property type="molecule type" value="Genomic_DNA"/>
</dbReference>
<evidence type="ECO:0000256" key="7">
    <source>
        <dbReference type="ARBA" id="ARBA00023242"/>
    </source>
</evidence>
<keyword evidence="11" id="KW-1185">Reference proteome</keyword>
<keyword evidence="6" id="KW-0653">Protein transport</keyword>
<dbReference type="InterPro" id="IPR036322">
    <property type="entry name" value="WD40_repeat_dom_sf"/>
</dbReference>
<dbReference type="GO" id="GO:0005198">
    <property type="term" value="F:structural molecule activity"/>
    <property type="evidence" value="ECO:0007669"/>
    <property type="project" value="InterPro"/>
</dbReference>
<dbReference type="GO" id="GO:0034198">
    <property type="term" value="P:cellular response to amino acid starvation"/>
    <property type="evidence" value="ECO:0007669"/>
    <property type="project" value="TreeGrafter"/>
</dbReference>
<dbReference type="InterPro" id="IPR019775">
    <property type="entry name" value="WD40_repeat_CS"/>
</dbReference>
<feature type="region of interest" description="Disordered" evidence="9">
    <location>
        <begin position="339"/>
        <end position="362"/>
    </location>
</feature>
<feature type="region of interest" description="Disordered" evidence="9">
    <location>
        <begin position="1"/>
        <end position="31"/>
    </location>
</feature>
<dbReference type="PROSITE" id="PS50294">
    <property type="entry name" value="WD_REPEATS_REGION"/>
    <property type="match status" value="1"/>
</dbReference>
<sequence length="427" mass="45916">MIAFQGSQPAQPQQLFQQPGGMDIQGNTHDHHSSKVMVSNHMDYIHHISFDVYGRRMATCSGDRFVRVWDLTDTGDWNLVGEWQAHRGNVTKIAWAHPEFGSVLATSGSDSDAKIWEERTHGAHHSHPYFVLSGTNAGATSPAANLTGIGASGGGITTTATAATGATNTTASSALASRWTVKTQLTEARKAVTCLEFAPRHWGLKLATGSADGCVRIYEAVDVMNLSQWPLAATLQAYGQGEGTSSALATDQLGVSCLSWCTGRFEPPTLVVGGSHLSIFRYMESARSWQPLLQLPSSGNNLHVLDVAWAPNVGRRFHYIAAAEDQQLRVYKLSRTYADSDEKTSSGGNNKTTKKPTGINNNKLEVESAQTLMANAWRCQWNVTGTVLASSGDAGAVQMWKADNNGDFQCVAQVQGDLSQAASGMVE</sequence>
<comment type="similarity">
    <text evidence="2">Belongs to the WD repeat SEC13 family.</text>
</comment>
<comment type="caution">
    <text evidence="10">The sequence shown here is derived from an EMBL/GenBank/DDBJ whole genome shotgun (WGS) entry which is preliminary data.</text>
</comment>
<dbReference type="GO" id="GO:1904263">
    <property type="term" value="P:positive regulation of TORC1 signaling"/>
    <property type="evidence" value="ECO:0007669"/>
    <property type="project" value="TreeGrafter"/>
</dbReference>
<dbReference type="Proteomes" id="UP001153069">
    <property type="component" value="Unassembled WGS sequence"/>
</dbReference>
<feature type="repeat" description="WD" evidence="8">
    <location>
        <begin position="38"/>
        <end position="71"/>
    </location>
</feature>
<dbReference type="PANTHER" id="PTHR11024:SF3">
    <property type="entry name" value="NUCLEOPORIN SEH1"/>
    <property type="match status" value="1"/>
</dbReference>
<dbReference type="AlphaFoldDB" id="A0A9N8EB26"/>
<evidence type="ECO:0000256" key="3">
    <source>
        <dbReference type="ARBA" id="ARBA00022448"/>
    </source>
</evidence>
<dbReference type="InterPro" id="IPR015943">
    <property type="entry name" value="WD40/YVTN_repeat-like_dom_sf"/>
</dbReference>
<proteinExistence type="inferred from homology"/>
<accession>A0A9N8EB26</accession>
<comment type="subcellular location">
    <subcellularLocation>
        <location evidence="1">Nucleus envelope</location>
    </subcellularLocation>
</comment>
<evidence type="ECO:0000313" key="11">
    <source>
        <dbReference type="Proteomes" id="UP001153069"/>
    </source>
</evidence>
<evidence type="ECO:0000256" key="6">
    <source>
        <dbReference type="ARBA" id="ARBA00022927"/>
    </source>
</evidence>
<reference evidence="10" key="1">
    <citation type="submission" date="2020-06" db="EMBL/GenBank/DDBJ databases">
        <authorList>
            <consortium name="Plant Systems Biology data submission"/>
        </authorList>
    </citation>
    <scope>NUCLEOTIDE SEQUENCE</scope>
    <source>
        <strain evidence="10">D6</strain>
    </source>
</reference>
<keyword evidence="5" id="KW-0677">Repeat</keyword>
<evidence type="ECO:0000256" key="4">
    <source>
        <dbReference type="ARBA" id="ARBA00022574"/>
    </source>
</evidence>
<dbReference type="OrthoDB" id="364224at2759"/>
<evidence type="ECO:0000256" key="8">
    <source>
        <dbReference type="PROSITE-ProRule" id="PRU00221"/>
    </source>
</evidence>
<dbReference type="GO" id="GO:0035859">
    <property type="term" value="C:Seh1-associated complex"/>
    <property type="evidence" value="ECO:0007669"/>
    <property type="project" value="TreeGrafter"/>
</dbReference>
<keyword evidence="4 8" id="KW-0853">WD repeat</keyword>
<dbReference type="Gene3D" id="2.130.10.10">
    <property type="entry name" value="YVTN repeat-like/Quinoprotein amine dehydrogenase"/>
    <property type="match status" value="1"/>
</dbReference>
<dbReference type="SUPFAM" id="SSF50978">
    <property type="entry name" value="WD40 repeat-like"/>
    <property type="match status" value="1"/>
</dbReference>
<dbReference type="PROSITE" id="PS00678">
    <property type="entry name" value="WD_REPEATS_1"/>
    <property type="match status" value="1"/>
</dbReference>